<evidence type="ECO:0000313" key="1">
    <source>
        <dbReference type="EMBL" id="MBF4376252.1"/>
    </source>
</evidence>
<protein>
    <submittedName>
        <fullName evidence="1">Uncharacterized protein</fullName>
    </submittedName>
</protein>
<comment type="caution">
    <text evidence="1">The sequence shown here is derived from an EMBL/GenBank/DDBJ whole genome shotgun (WGS) entry which is preliminary data.</text>
</comment>
<gene>
    <name evidence="1" type="ORF">EAY46_25030</name>
</gene>
<accession>A0ABR9ZE34</accession>
<evidence type="ECO:0000313" key="2">
    <source>
        <dbReference type="Proteomes" id="UP000726136"/>
    </source>
</evidence>
<feature type="non-terminal residue" evidence="1">
    <location>
        <position position="184"/>
    </location>
</feature>
<keyword evidence="2" id="KW-1185">Reference proteome</keyword>
<organism evidence="1 2">
    <name type="scientific">Vibrio anguillarum</name>
    <name type="common">Listonella anguillarum</name>
    <dbReference type="NCBI Taxonomy" id="55601"/>
    <lineage>
        <taxon>Bacteria</taxon>
        <taxon>Pseudomonadati</taxon>
        <taxon>Pseudomonadota</taxon>
        <taxon>Gammaproteobacteria</taxon>
        <taxon>Vibrionales</taxon>
        <taxon>Vibrionaceae</taxon>
        <taxon>Vibrio</taxon>
    </lineage>
</organism>
<sequence>MSGLNRLLTEEIETNYLVAAQEEVKDYLKLTENEKLSTADKLNLINKVYLLTQRYAHVKDNAIQPSSLRKIQGSFSKTFEHHNLQLKLLELLLCVIEKNLKITAPAISQTYEIKQDIPLLKPDDFLMSRLQANIYELIENESQLAIFLDSPQQNQAILIIWLALKEGIDRSKDVKAILAKECNF</sequence>
<dbReference type="RefSeq" id="WP_214651683.1">
    <property type="nucleotide sequence ID" value="NZ_RDPI01000663.1"/>
</dbReference>
<proteinExistence type="predicted"/>
<reference evidence="1 2" key="1">
    <citation type="journal article" date="2021" name="PeerJ">
        <title>Analysis of 44 Vibrio anguillarum genomes reveals high genetic diversity.</title>
        <authorList>
            <person name="Hansen M.J."/>
            <person name="Dalsgaard I."/>
        </authorList>
    </citation>
    <scope>NUCLEOTIDE SEQUENCE [LARGE SCALE GENOMIC DNA]</scope>
    <source>
        <strain evidence="1 2">040915-1/1B</strain>
    </source>
</reference>
<dbReference type="EMBL" id="RDPI01000663">
    <property type="protein sequence ID" value="MBF4376252.1"/>
    <property type="molecule type" value="Genomic_DNA"/>
</dbReference>
<name>A0ABR9ZE34_VIBAN</name>
<dbReference type="Proteomes" id="UP000726136">
    <property type="component" value="Unassembled WGS sequence"/>
</dbReference>